<dbReference type="RefSeq" id="WP_085305691.1">
    <property type="nucleotide sequence ID" value="NZ_AP022594.1"/>
</dbReference>
<keyword evidence="2" id="KW-1185">Reference proteome</keyword>
<proteinExistence type="predicted"/>
<dbReference type="EMBL" id="NCXO01000071">
    <property type="protein sequence ID" value="OSC25215.1"/>
    <property type="molecule type" value="Genomic_DNA"/>
</dbReference>
<comment type="caution">
    <text evidence="1">The sequence shown here is derived from an EMBL/GenBank/DDBJ whole genome shotgun (WGS) entry which is preliminary data.</text>
</comment>
<accession>A0A7I7SGL5</accession>
<sequence length="302" mass="32531">MHIWLARARSVITTEIDDIRHQQLDLDPADLTRFTFPLLVRLIGVLAVGAVPLVVIRSSDSTDEVIVPLLGSVALTMICTAVVAWLIAIVFSGLVLVVVYRTPPHTASRLVIRTTVEAFHRISDATAYLVTLALAAGVVSLAIGLPSRRDRAAAYSMIDDLLSAQVGVLLAGLALAFVGESVRCSAELVDVKSLLLAWPWALGITATAWSVAAVSGPFQTTRLLGRLLADWLPGTVDGVPQSQVIDELLPVGAHWWAAFAGWPIILLIWVIEAQRHNGFQQMRQMWADVGDGEPTAEPAAED</sequence>
<evidence type="ECO:0000313" key="2">
    <source>
        <dbReference type="Proteomes" id="UP000193577"/>
    </source>
</evidence>
<evidence type="ECO:0000313" key="1">
    <source>
        <dbReference type="EMBL" id="OSC25215.1"/>
    </source>
</evidence>
<dbReference type="AlphaFoldDB" id="A0A7I7SGL5"/>
<organism evidence="1 2">
    <name type="scientific">Mycolicibacillus koreensis</name>
    <dbReference type="NCBI Taxonomy" id="1069220"/>
    <lineage>
        <taxon>Bacteria</taxon>
        <taxon>Bacillati</taxon>
        <taxon>Actinomycetota</taxon>
        <taxon>Actinomycetes</taxon>
        <taxon>Mycobacteriales</taxon>
        <taxon>Mycobacteriaceae</taxon>
        <taxon>Mycolicibacillus</taxon>
    </lineage>
</organism>
<name>A0A7I7SGL5_9MYCO</name>
<protein>
    <submittedName>
        <fullName evidence="1">Uncharacterized protein</fullName>
    </submittedName>
</protein>
<dbReference type="OrthoDB" id="4369732at2"/>
<reference evidence="1 2" key="1">
    <citation type="submission" date="2017-04" db="EMBL/GenBank/DDBJ databases">
        <title>The new phylogeny of genus Mycobacterium.</title>
        <authorList>
            <person name="Tortoli E."/>
            <person name="Trovato A."/>
            <person name="Cirillo D.M."/>
        </authorList>
    </citation>
    <scope>NUCLEOTIDE SEQUENCE [LARGE SCALE GENOMIC DNA]</scope>
    <source>
        <strain evidence="1 2">KCTC 19819</strain>
    </source>
</reference>
<dbReference type="Proteomes" id="UP000193577">
    <property type="component" value="Unassembled WGS sequence"/>
</dbReference>
<gene>
    <name evidence="1" type="ORF">B8W67_19075</name>
</gene>